<keyword evidence="3" id="KW-1003">Cell membrane</keyword>
<keyword evidence="8" id="KW-0449">Lipoprotein</keyword>
<dbReference type="GO" id="GO:0098552">
    <property type="term" value="C:side of membrane"/>
    <property type="evidence" value="ECO:0007669"/>
    <property type="project" value="UniProtKB-KW"/>
</dbReference>
<dbReference type="GO" id="GO:0005886">
    <property type="term" value="C:plasma membrane"/>
    <property type="evidence" value="ECO:0007669"/>
    <property type="project" value="UniProtKB-SubCell"/>
</dbReference>
<keyword evidence="5" id="KW-0732">Signal</keyword>
<feature type="domain" description="Trypanosome variant surface glycoprotein B-type N-terminal" evidence="9">
    <location>
        <begin position="10"/>
        <end position="86"/>
    </location>
</feature>
<evidence type="ECO:0000256" key="6">
    <source>
        <dbReference type="ARBA" id="ARBA00023136"/>
    </source>
</evidence>
<dbReference type="InterPro" id="IPR025932">
    <property type="entry name" value="Trypano_VSG_B_N_dom"/>
</dbReference>
<keyword evidence="4" id="KW-0336">GPI-anchor</keyword>
<comment type="subcellular location">
    <subcellularLocation>
        <location evidence="2">Cell membrane</location>
        <topology evidence="2">Lipid-anchor</topology>
        <topology evidence="2">GPI-anchor</topology>
    </subcellularLocation>
</comment>
<proteinExistence type="predicted"/>
<evidence type="ECO:0000256" key="7">
    <source>
        <dbReference type="ARBA" id="ARBA00023180"/>
    </source>
</evidence>
<gene>
    <name evidence="10" type="ORF">DPX39_040085300</name>
</gene>
<dbReference type="Proteomes" id="UP000266743">
    <property type="component" value="Chromosome 4"/>
</dbReference>
<keyword evidence="7" id="KW-0325">Glycoprotein</keyword>
<comment type="function">
    <text evidence="1">VSG forms a coat on the surface of the parasite. The trypanosome evades the immune response of the host by expressing a series of antigenically distinct VSGs from an estimated 1000 VSG genes.</text>
</comment>
<evidence type="ECO:0000256" key="3">
    <source>
        <dbReference type="ARBA" id="ARBA00022475"/>
    </source>
</evidence>
<evidence type="ECO:0000313" key="11">
    <source>
        <dbReference type="Proteomes" id="UP000266743"/>
    </source>
</evidence>
<evidence type="ECO:0000256" key="8">
    <source>
        <dbReference type="ARBA" id="ARBA00023288"/>
    </source>
</evidence>
<dbReference type="AlphaFoldDB" id="A0A3L6LCI0"/>
<evidence type="ECO:0000256" key="1">
    <source>
        <dbReference type="ARBA" id="ARBA00002523"/>
    </source>
</evidence>
<accession>A0A3L6LCI0</accession>
<sequence>MFAHQAPVPGEVANVGPGDNAVSFKALCELISIGEASLSLSDGRADVSSDVDKILALNMSVSPEQWHKMVDNVDSGDDTSKIKTKAKLSTQAVAEDFANL</sequence>
<protein>
    <submittedName>
        <fullName evidence="10">Trypanosomal VSG domain containing protein</fullName>
    </submittedName>
</protein>
<reference evidence="10 11" key="1">
    <citation type="submission" date="2018-09" db="EMBL/GenBank/DDBJ databases">
        <title>whole genome sequence of T. equiperdum IVM-t1 strain.</title>
        <authorList>
            <person name="Suganuma K."/>
        </authorList>
    </citation>
    <scope>NUCLEOTIDE SEQUENCE [LARGE SCALE GENOMIC DNA]</scope>
    <source>
        <strain evidence="10 11">IVM-t1</strain>
    </source>
</reference>
<dbReference type="EMBL" id="QSBY01000004">
    <property type="protein sequence ID" value="RHW73271.1"/>
    <property type="molecule type" value="Genomic_DNA"/>
</dbReference>
<organism evidence="10 11">
    <name type="scientific">Trypanosoma brucei equiperdum</name>
    <dbReference type="NCBI Taxonomy" id="630700"/>
    <lineage>
        <taxon>Eukaryota</taxon>
        <taxon>Discoba</taxon>
        <taxon>Euglenozoa</taxon>
        <taxon>Kinetoplastea</taxon>
        <taxon>Metakinetoplastina</taxon>
        <taxon>Trypanosomatida</taxon>
        <taxon>Trypanosomatidae</taxon>
        <taxon>Trypanosoma</taxon>
    </lineage>
</organism>
<dbReference type="Pfam" id="PF13206">
    <property type="entry name" value="VSG_B"/>
    <property type="match status" value="1"/>
</dbReference>
<evidence type="ECO:0000256" key="4">
    <source>
        <dbReference type="ARBA" id="ARBA00022622"/>
    </source>
</evidence>
<name>A0A3L6LCI0_9TRYP</name>
<evidence type="ECO:0000313" key="10">
    <source>
        <dbReference type="EMBL" id="RHW73271.1"/>
    </source>
</evidence>
<evidence type="ECO:0000259" key="9">
    <source>
        <dbReference type="Pfam" id="PF13206"/>
    </source>
</evidence>
<evidence type="ECO:0000256" key="5">
    <source>
        <dbReference type="ARBA" id="ARBA00022729"/>
    </source>
</evidence>
<comment type="caution">
    <text evidence="10">The sequence shown here is derived from an EMBL/GenBank/DDBJ whole genome shotgun (WGS) entry which is preliminary data.</text>
</comment>
<evidence type="ECO:0000256" key="2">
    <source>
        <dbReference type="ARBA" id="ARBA00004609"/>
    </source>
</evidence>
<keyword evidence="6" id="KW-0472">Membrane</keyword>